<dbReference type="EMBL" id="VTPC01004008">
    <property type="protein sequence ID" value="KAF2897615.1"/>
    <property type="molecule type" value="Genomic_DNA"/>
</dbReference>
<comment type="similarity">
    <text evidence="2">Belongs to the activator 1 large subunit family.</text>
</comment>
<name>A0A8K0GAI5_IGNLU</name>
<dbReference type="SUPFAM" id="SSF52540">
    <property type="entry name" value="P-loop containing nucleoside triphosphate hydrolases"/>
    <property type="match status" value="1"/>
</dbReference>
<dbReference type="GO" id="GO:0003677">
    <property type="term" value="F:DNA binding"/>
    <property type="evidence" value="ECO:0007669"/>
    <property type="project" value="TreeGrafter"/>
</dbReference>
<feature type="compositionally biased region" description="Basic and acidic residues" evidence="8">
    <location>
        <begin position="108"/>
        <end position="131"/>
    </location>
</feature>
<dbReference type="GO" id="GO:0005663">
    <property type="term" value="C:DNA replication factor C complex"/>
    <property type="evidence" value="ECO:0007669"/>
    <property type="project" value="InterPro"/>
</dbReference>
<dbReference type="AlphaFoldDB" id="A0A8K0GAI5"/>
<dbReference type="InterPro" id="IPR036420">
    <property type="entry name" value="BRCT_dom_sf"/>
</dbReference>
<dbReference type="SMART" id="SM00292">
    <property type="entry name" value="BRCT"/>
    <property type="match status" value="1"/>
</dbReference>
<dbReference type="GO" id="GO:0003689">
    <property type="term" value="F:DNA clamp loader activity"/>
    <property type="evidence" value="ECO:0007669"/>
    <property type="project" value="InterPro"/>
</dbReference>
<dbReference type="PROSITE" id="PS50172">
    <property type="entry name" value="BRCT"/>
    <property type="match status" value="1"/>
</dbReference>
<protein>
    <recommendedName>
        <fullName evidence="3">Replication factor C subunit 1</fullName>
    </recommendedName>
</protein>
<dbReference type="InterPro" id="IPR027417">
    <property type="entry name" value="P-loop_NTPase"/>
</dbReference>
<dbReference type="CDD" id="cd00009">
    <property type="entry name" value="AAA"/>
    <property type="match status" value="1"/>
</dbReference>
<keyword evidence="6" id="KW-0067">ATP-binding</keyword>
<evidence type="ECO:0000259" key="9">
    <source>
        <dbReference type="PROSITE" id="PS50172"/>
    </source>
</evidence>
<dbReference type="Gene3D" id="3.40.50.300">
    <property type="entry name" value="P-loop containing nucleotide triphosphate hydrolases"/>
    <property type="match status" value="1"/>
</dbReference>
<dbReference type="InterPro" id="IPR003593">
    <property type="entry name" value="AAA+_ATPase"/>
</dbReference>
<feature type="domain" description="BRCT" evidence="9">
    <location>
        <begin position="306"/>
        <end position="384"/>
    </location>
</feature>
<keyword evidence="4" id="KW-0235">DNA replication</keyword>
<accession>A0A8K0GAI5</accession>
<sequence>MSKDIRSYFTILSNKSQSKSSTPPSTSKKRPKAIDSSDDDVIPETPKPAKKQEKPQKKRKVHVLSSDSESEKHSKPKRSGKNKKEDKGNLKPVNALEAFGKQPIKQSKVPEKPKTAEKPSSIDKKQEEKINRIKNKKGLNIEVGIHNDTNFEKTLLELDEDFLIENEDQLNQSINQALNNELDTVKVQENPKSDKASLKGKEKSPKKTNSDEKREQKERSLKEEKQHKRNETSNDPNDKNTDTSKKKGSTSSEEAKTPNRKRPLEHYDGDPDQERYEKKRHSAILYQKYLNRSGPAHHGSKEIPKGKADCLKDLCFIRTGVLDSLESEEFDTIVKSHGGRTVQAVSKKVNYVVAGEEPGPAKIEKAKNYGIKIISEDEFLDLIRIKSGMKPFLVEEDNTVEMVVSEEEKETKNISPKDSEKKRASSKHSNVKQIDSPNKIKSNDKLSEKQKLVNGKSKLDKNMSEAPIKSSSSTPSTSAIKSVESSMKLPKIETNKDNLSWTEKHKPTNVKQIIGQQGDKSNMKRLMVWLENWYKNHSGKNKPKLTRPSPWAKNDDGSYFKAALLSGPPGVGKTTTANLVAKELGFDVVEFNASDTRSKKLLHEEVSQLLSTKSLAGFFVDGSAPTNQHVLLMDEVDGMAGNEDRGGVQELISLIKNSNVPIICMCNDRNHPKVRSLVNYCLDLKFSRPRLEQIKVINKKKAFVNKI</sequence>
<dbReference type="OrthoDB" id="446168at2759"/>
<feature type="region of interest" description="Disordered" evidence="8">
    <location>
        <begin position="1"/>
        <end position="139"/>
    </location>
</feature>
<evidence type="ECO:0000256" key="6">
    <source>
        <dbReference type="ARBA" id="ARBA00022840"/>
    </source>
</evidence>
<gene>
    <name evidence="10" type="ORF">ILUMI_08559</name>
</gene>
<feature type="compositionally biased region" description="Basic and acidic residues" evidence="8">
    <location>
        <begin position="253"/>
        <end position="277"/>
    </location>
</feature>
<dbReference type="Pfam" id="PF00533">
    <property type="entry name" value="BRCT"/>
    <property type="match status" value="1"/>
</dbReference>
<dbReference type="SUPFAM" id="SSF52113">
    <property type="entry name" value="BRCT domain"/>
    <property type="match status" value="1"/>
</dbReference>
<evidence type="ECO:0000256" key="4">
    <source>
        <dbReference type="ARBA" id="ARBA00022705"/>
    </source>
</evidence>
<dbReference type="InterPro" id="IPR003959">
    <property type="entry name" value="ATPase_AAA_core"/>
</dbReference>
<comment type="caution">
    <text evidence="10">The sequence shown here is derived from an EMBL/GenBank/DDBJ whole genome shotgun (WGS) entry which is preliminary data.</text>
</comment>
<evidence type="ECO:0000313" key="11">
    <source>
        <dbReference type="Proteomes" id="UP000801492"/>
    </source>
</evidence>
<evidence type="ECO:0000313" key="10">
    <source>
        <dbReference type="EMBL" id="KAF2897615.1"/>
    </source>
</evidence>
<feature type="compositionally biased region" description="Basic and acidic residues" evidence="8">
    <location>
        <begin position="183"/>
        <end position="245"/>
    </location>
</feature>
<proteinExistence type="inferred from homology"/>
<dbReference type="InterPro" id="IPR001357">
    <property type="entry name" value="BRCT_dom"/>
</dbReference>
<dbReference type="PANTHER" id="PTHR23389">
    <property type="entry name" value="CHROMOSOME TRANSMISSION FIDELITY FACTOR 18"/>
    <property type="match status" value="1"/>
</dbReference>
<dbReference type="PANTHER" id="PTHR23389:SF6">
    <property type="entry name" value="REPLICATION FACTOR C SUBUNIT 1"/>
    <property type="match status" value="1"/>
</dbReference>
<dbReference type="GO" id="GO:0005524">
    <property type="term" value="F:ATP binding"/>
    <property type="evidence" value="ECO:0007669"/>
    <property type="project" value="UniProtKB-KW"/>
</dbReference>
<dbReference type="Pfam" id="PF00004">
    <property type="entry name" value="AAA"/>
    <property type="match status" value="1"/>
</dbReference>
<keyword evidence="11" id="KW-1185">Reference proteome</keyword>
<dbReference type="GO" id="GO:0006281">
    <property type="term" value="P:DNA repair"/>
    <property type="evidence" value="ECO:0007669"/>
    <property type="project" value="InterPro"/>
</dbReference>
<dbReference type="GO" id="GO:0005634">
    <property type="term" value="C:nucleus"/>
    <property type="evidence" value="ECO:0007669"/>
    <property type="project" value="UniProtKB-SubCell"/>
</dbReference>
<keyword evidence="7" id="KW-0539">Nucleus</keyword>
<comment type="subcellular location">
    <subcellularLocation>
        <location evidence="1">Nucleus</location>
    </subcellularLocation>
</comment>
<dbReference type="GO" id="GO:0016887">
    <property type="term" value="F:ATP hydrolysis activity"/>
    <property type="evidence" value="ECO:0007669"/>
    <property type="project" value="InterPro"/>
</dbReference>
<dbReference type="FunFam" id="3.40.50.10190:FF:000001">
    <property type="entry name" value="Replication factor C subunit 1"/>
    <property type="match status" value="1"/>
</dbReference>
<organism evidence="10 11">
    <name type="scientific">Ignelater luminosus</name>
    <name type="common">Cucubano</name>
    <name type="synonym">Pyrophorus luminosus</name>
    <dbReference type="NCBI Taxonomy" id="2038154"/>
    <lineage>
        <taxon>Eukaryota</taxon>
        <taxon>Metazoa</taxon>
        <taxon>Ecdysozoa</taxon>
        <taxon>Arthropoda</taxon>
        <taxon>Hexapoda</taxon>
        <taxon>Insecta</taxon>
        <taxon>Pterygota</taxon>
        <taxon>Neoptera</taxon>
        <taxon>Endopterygota</taxon>
        <taxon>Coleoptera</taxon>
        <taxon>Polyphaga</taxon>
        <taxon>Elateriformia</taxon>
        <taxon>Elateroidea</taxon>
        <taxon>Elateridae</taxon>
        <taxon>Agrypninae</taxon>
        <taxon>Pyrophorini</taxon>
        <taxon>Ignelater</taxon>
    </lineage>
</organism>
<evidence type="ECO:0000256" key="2">
    <source>
        <dbReference type="ARBA" id="ARBA00006116"/>
    </source>
</evidence>
<dbReference type="PIRSF" id="PIRSF036578">
    <property type="entry name" value="RFC1"/>
    <property type="match status" value="1"/>
</dbReference>
<feature type="compositionally biased region" description="Low complexity" evidence="8">
    <location>
        <begin position="13"/>
        <end position="26"/>
    </location>
</feature>
<evidence type="ECO:0000256" key="1">
    <source>
        <dbReference type="ARBA" id="ARBA00004123"/>
    </source>
</evidence>
<dbReference type="GO" id="GO:0006260">
    <property type="term" value="P:DNA replication"/>
    <property type="evidence" value="ECO:0007669"/>
    <property type="project" value="UniProtKB-KW"/>
</dbReference>
<feature type="compositionally biased region" description="Basic and acidic residues" evidence="8">
    <location>
        <begin position="409"/>
        <end position="423"/>
    </location>
</feature>
<feature type="region of interest" description="Disordered" evidence="8">
    <location>
        <begin position="182"/>
        <end position="279"/>
    </location>
</feature>
<feature type="region of interest" description="Disordered" evidence="8">
    <location>
        <begin position="404"/>
        <end position="504"/>
    </location>
</feature>
<dbReference type="InterPro" id="IPR012178">
    <property type="entry name" value="RFC1"/>
</dbReference>
<feature type="compositionally biased region" description="Polar residues" evidence="8">
    <location>
        <begin position="431"/>
        <end position="440"/>
    </location>
</feature>
<evidence type="ECO:0000256" key="5">
    <source>
        <dbReference type="ARBA" id="ARBA00022741"/>
    </source>
</evidence>
<reference evidence="10" key="1">
    <citation type="submission" date="2019-08" db="EMBL/GenBank/DDBJ databases">
        <title>The genome of the North American firefly Photinus pyralis.</title>
        <authorList>
            <consortium name="Photinus pyralis genome working group"/>
            <person name="Fallon T.R."/>
            <person name="Sander Lower S.E."/>
            <person name="Weng J.-K."/>
        </authorList>
    </citation>
    <scope>NUCLEOTIDE SEQUENCE</scope>
    <source>
        <strain evidence="10">TRF0915ILg1</strain>
        <tissue evidence="10">Whole body</tissue>
    </source>
</reference>
<dbReference type="Gene3D" id="3.40.50.10190">
    <property type="entry name" value="BRCT domain"/>
    <property type="match status" value="1"/>
</dbReference>
<feature type="compositionally biased region" description="Basic and acidic residues" evidence="8">
    <location>
        <begin position="490"/>
        <end position="504"/>
    </location>
</feature>
<feature type="compositionally biased region" description="Low complexity" evidence="8">
    <location>
        <begin position="466"/>
        <end position="482"/>
    </location>
</feature>
<evidence type="ECO:0000256" key="3">
    <source>
        <dbReference type="ARBA" id="ARBA00020401"/>
    </source>
</evidence>
<dbReference type="SMART" id="SM00382">
    <property type="entry name" value="AAA"/>
    <property type="match status" value="1"/>
</dbReference>
<keyword evidence="5" id="KW-0547">Nucleotide-binding</keyword>
<dbReference type="FunFam" id="3.40.50.300:FF:000395">
    <property type="entry name" value="Replication factor C subunit 1"/>
    <property type="match status" value="1"/>
</dbReference>
<dbReference type="Proteomes" id="UP000801492">
    <property type="component" value="Unassembled WGS sequence"/>
</dbReference>
<evidence type="ECO:0000256" key="7">
    <source>
        <dbReference type="ARBA" id="ARBA00023242"/>
    </source>
</evidence>
<feature type="compositionally biased region" description="Basic and acidic residues" evidence="8">
    <location>
        <begin position="441"/>
        <end position="463"/>
    </location>
</feature>
<evidence type="ECO:0000256" key="8">
    <source>
        <dbReference type="SAM" id="MobiDB-lite"/>
    </source>
</evidence>